<feature type="coiled-coil region" evidence="1">
    <location>
        <begin position="24"/>
        <end position="51"/>
    </location>
</feature>
<dbReference type="AlphaFoldDB" id="G4T193"/>
<dbReference type="HOGENOM" id="CLU_1223544_0_0_6"/>
<feature type="compositionally biased region" description="Basic and acidic residues" evidence="2">
    <location>
        <begin position="190"/>
        <end position="213"/>
    </location>
</feature>
<dbReference type="KEGG" id="mah:MEALZ_3986"/>
<evidence type="ECO:0000256" key="2">
    <source>
        <dbReference type="SAM" id="MobiDB-lite"/>
    </source>
</evidence>
<keyword evidence="4" id="KW-1185">Reference proteome</keyword>
<dbReference type="Proteomes" id="UP000008315">
    <property type="component" value="Chromosome"/>
</dbReference>
<accession>G4T193</accession>
<reference evidence="4" key="1">
    <citation type="journal article" date="2012" name="J. Bacteriol.">
        <title>Genome sequence of the haloalkaliphilic methanotrophic bacterium Methylomicrobium alcaliphilum 20Z.</title>
        <authorList>
            <person name="Vuilleumier S."/>
            <person name="Khmelenina V.N."/>
            <person name="Bringel F."/>
            <person name="Reshetnikov A.S."/>
            <person name="Lajus A."/>
            <person name="Mangenot S."/>
            <person name="Rouy Z."/>
            <person name="Op den Camp H.J."/>
            <person name="Jetten M.S."/>
            <person name="Dispirito A.A."/>
            <person name="Dunfield P."/>
            <person name="Klotz M.G."/>
            <person name="Semrau J.D."/>
            <person name="Stein L.Y."/>
            <person name="Barbe V."/>
            <person name="Medigue C."/>
            <person name="Trotsenko Y.A."/>
            <person name="Kalyuzhnaya M.G."/>
        </authorList>
    </citation>
    <scope>NUCLEOTIDE SEQUENCE [LARGE SCALE GENOMIC DNA]</scope>
    <source>
        <strain evidence="4">DSM 19304 / NCIMB 14124 / VKM B-2133 / 20Z</strain>
    </source>
</reference>
<evidence type="ECO:0000256" key="1">
    <source>
        <dbReference type="SAM" id="Coils"/>
    </source>
</evidence>
<organism evidence="3 4">
    <name type="scientific">Methylotuvimicrobium alcaliphilum (strain DSM 19304 / NCIMB 14124 / VKM B-2133 / 20Z)</name>
    <name type="common">Methylomicrobium alcaliphilum</name>
    <dbReference type="NCBI Taxonomy" id="1091494"/>
    <lineage>
        <taxon>Bacteria</taxon>
        <taxon>Pseudomonadati</taxon>
        <taxon>Pseudomonadota</taxon>
        <taxon>Gammaproteobacteria</taxon>
        <taxon>Methylococcales</taxon>
        <taxon>Methylococcaceae</taxon>
        <taxon>Methylotuvimicrobium</taxon>
    </lineage>
</organism>
<feature type="region of interest" description="Disordered" evidence="2">
    <location>
        <begin position="190"/>
        <end position="226"/>
    </location>
</feature>
<proteinExistence type="predicted"/>
<evidence type="ECO:0000313" key="3">
    <source>
        <dbReference type="EMBL" id="CCE25642.1"/>
    </source>
</evidence>
<name>G4T193_META2</name>
<dbReference type="EMBL" id="FO082060">
    <property type="protein sequence ID" value="CCE25642.1"/>
    <property type="molecule type" value="Genomic_DNA"/>
</dbReference>
<protein>
    <submittedName>
        <fullName evidence="3">Uncharacterized protein</fullName>
    </submittedName>
</protein>
<evidence type="ECO:0000313" key="4">
    <source>
        <dbReference type="Proteomes" id="UP000008315"/>
    </source>
</evidence>
<keyword evidence="1" id="KW-0175">Coiled coil</keyword>
<sequence>MANHIRVMKTFLTDLFKETAMPKKTAKKQKNDENQETLRDLQRRADEFINEGFISGEMDESSEALNKKFMDYIDAYEDTKWVATFDLLLQCGMTLPNPEELDDTQLSAKLWEVINGLAMLRMFLYCTDHLNDRELYEMLWHDVLREEGPVMPLDNDSAFHIDILGSGSETDMMLYLRFYADKEERRNWAKDWPEDLIPPHEEPPYDRDRHLPSRDQTQWRIDGKPS</sequence>
<gene>
    <name evidence="3" type="ordered locus">MEALZ_3986</name>
</gene>
<dbReference type="PATRIC" id="fig|271065.3.peg.4122"/>